<keyword evidence="3" id="KW-1185">Reference proteome</keyword>
<dbReference type="Proteomes" id="UP000523821">
    <property type="component" value="Unassembled WGS sequence"/>
</dbReference>
<feature type="signal peptide" evidence="1">
    <location>
        <begin position="1"/>
        <end position="22"/>
    </location>
</feature>
<organism evidence="2 3">
    <name type="scientific">Prosthecomicrobium pneumaticum</name>
    <dbReference type="NCBI Taxonomy" id="81895"/>
    <lineage>
        <taxon>Bacteria</taxon>
        <taxon>Pseudomonadati</taxon>
        <taxon>Pseudomonadota</taxon>
        <taxon>Alphaproteobacteria</taxon>
        <taxon>Hyphomicrobiales</taxon>
        <taxon>Kaistiaceae</taxon>
        <taxon>Prosthecomicrobium</taxon>
    </lineage>
</organism>
<gene>
    <name evidence="2" type="ORF">GGQ63_002280</name>
</gene>
<protein>
    <submittedName>
        <fullName evidence="2">Uncharacterized protein</fullName>
    </submittedName>
</protein>
<dbReference type="AlphaFoldDB" id="A0A7W9FM50"/>
<reference evidence="2 3" key="1">
    <citation type="submission" date="2020-08" db="EMBL/GenBank/DDBJ databases">
        <title>Genomic Encyclopedia of Type Strains, Phase IV (KMG-IV): sequencing the most valuable type-strain genomes for metagenomic binning, comparative biology and taxonomic classification.</title>
        <authorList>
            <person name="Goeker M."/>
        </authorList>
    </citation>
    <scope>NUCLEOTIDE SEQUENCE [LARGE SCALE GENOMIC DNA]</scope>
    <source>
        <strain evidence="2 3">DSM 16268</strain>
    </source>
</reference>
<dbReference type="RefSeq" id="WP_183855813.1">
    <property type="nucleotide sequence ID" value="NZ_JACHOO010000004.1"/>
</dbReference>
<dbReference type="EMBL" id="JACHOO010000004">
    <property type="protein sequence ID" value="MBB5753214.1"/>
    <property type="molecule type" value="Genomic_DNA"/>
</dbReference>
<sequence>MRLARHVLPLAAAVFWIASGHAARAEFSYRVIIVNNSAAEVTVKLGYSTNWNAGRFATPRDLPPRTTSVAFNTSDAGSGSNDFMKVSLLDGTGDGSPVESARLYFAGANTPLPNDWWGDRRFAYPGKGKVMAANMDTPVGAVLVEALDCAYHDDVDRIDCTLSLNDALFSSNKPKYAYDDKRNPANGPEIGNARTYFVDSEAKHDAIIFGSYQRDLFTADFKDGNLAYVNPSFIPLNGYFPVVENSYGTLTTTTPDCTLNGAVGHKSSNLYVFLDDLTFVTVGTCDERFIKTFPMVYTTDTVATSGQVNRFDNQVPNDEAIAEGYLAITHGGVAGYDYGADPQTNETLISIRQVRSAGEMVVGADGTVLSINNDSGHFRPSEAALDAMVTYLREAKGAGGAFEGDKTCADGVCTYRAATRGAVPAAEPPQHEAPR</sequence>
<keyword evidence="1" id="KW-0732">Signal</keyword>
<evidence type="ECO:0000313" key="2">
    <source>
        <dbReference type="EMBL" id="MBB5753214.1"/>
    </source>
</evidence>
<accession>A0A7W9FM50</accession>
<proteinExistence type="predicted"/>
<name>A0A7W9FM50_9HYPH</name>
<evidence type="ECO:0000256" key="1">
    <source>
        <dbReference type="SAM" id="SignalP"/>
    </source>
</evidence>
<evidence type="ECO:0000313" key="3">
    <source>
        <dbReference type="Proteomes" id="UP000523821"/>
    </source>
</evidence>
<feature type="chain" id="PRO_5030993340" evidence="1">
    <location>
        <begin position="23"/>
        <end position="435"/>
    </location>
</feature>
<comment type="caution">
    <text evidence="2">The sequence shown here is derived from an EMBL/GenBank/DDBJ whole genome shotgun (WGS) entry which is preliminary data.</text>
</comment>